<accession>A0A840ZIV1</accession>
<organism evidence="2 3">
    <name type="scientific">Methylorubrum rhodinum</name>
    <dbReference type="NCBI Taxonomy" id="29428"/>
    <lineage>
        <taxon>Bacteria</taxon>
        <taxon>Pseudomonadati</taxon>
        <taxon>Pseudomonadota</taxon>
        <taxon>Alphaproteobacteria</taxon>
        <taxon>Hyphomicrobiales</taxon>
        <taxon>Methylobacteriaceae</taxon>
        <taxon>Methylorubrum</taxon>
    </lineage>
</organism>
<dbReference type="AlphaFoldDB" id="A0A840ZIV1"/>
<protein>
    <recommendedName>
        <fullName evidence="1">PLL-like beta propeller domain-containing protein</fullName>
    </recommendedName>
</protein>
<reference evidence="2 3" key="1">
    <citation type="submission" date="2020-08" db="EMBL/GenBank/DDBJ databases">
        <title>Genomic Encyclopedia of Type Strains, Phase IV (KMG-IV): sequencing the most valuable type-strain genomes for metagenomic binning, comparative biology and taxonomic classification.</title>
        <authorList>
            <person name="Goeker M."/>
        </authorList>
    </citation>
    <scope>NUCLEOTIDE SEQUENCE [LARGE SCALE GENOMIC DNA]</scope>
    <source>
        <strain evidence="2 3">DSM 2163</strain>
    </source>
</reference>
<sequence length="302" mass="32532">MSAPPLIEVAASQQQTAGFGAQLWGITEDYQLISTIQGPPLTPWSPWSKPDWDGAPNQIFGVAACQQGDSYAQIFVLDNQMQLWTAWQSQGGNWSNFAGPNWNGAPPLQRLCASAQGGGQGAQLFGITDKGDIVSCNQATPGSNDWSGWYSMGGPSPTLWITASLQNDPRIQLYALDENQSLWTNFQTAPGNGWAGFEGPNWNAPPGPFQVIATVAQGGTRGAQVWGVDENGALWTCYEQTSGGEWSGWLGPNWADAPTFMRITAAQLDSGPVQFWGIDTNMSLWSIMQQSPGGDWGPWVNS</sequence>
<dbReference type="Gene3D" id="2.120.10.70">
    <property type="entry name" value="Fucose-specific lectin"/>
    <property type="match status" value="1"/>
</dbReference>
<dbReference type="EMBL" id="JACHOP010000005">
    <property type="protein sequence ID" value="MBB5757045.1"/>
    <property type="molecule type" value="Genomic_DNA"/>
</dbReference>
<dbReference type="RefSeq" id="WP_183567933.1">
    <property type="nucleotide sequence ID" value="NZ_JACHOP010000005.1"/>
</dbReference>
<name>A0A840ZIV1_9HYPH</name>
<dbReference type="SUPFAM" id="SSF89372">
    <property type="entry name" value="Fucose-specific lectin"/>
    <property type="match status" value="1"/>
</dbReference>
<evidence type="ECO:0000259" key="1">
    <source>
        <dbReference type="Pfam" id="PF26607"/>
    </source>
</evidence>
<evidence type="ECO:0000313" key="3">
    <source>
        <dbReference type="Proteomes" id="UP000583454"/>
    </source>
</evidence>
<feature type="domain" description="PLL-like beta propeller" evidence="1">
    <location>
        <begin position="122"/>
        <end position="198"/>
    </location>
</feature>
<dbReference type="Proteomes" id="UP000583454">
    <property type="component" value="Unassembled WGS sequence"/>
</dbReference>
<dbReference type="InterPro" id="IPR058502">
    <property type="entry name" value="PLL-like_beta-prop"/>
</dbReference>
<dbReference type="Pfam" id="PF26607">
    <property type="entry name" value="DUF8189"/>
    <property type="match status" value="1"/>
</dbReference>
<keyword evidence="3" id="KW-1185">Reference proteome</keyword>
<evidence type="ECO:0000313" key="2">
    <source>
        <dbReference type="EMBL" id="MBB5757045.1"/>
    </source>
</evidence>
<comment type="caution">
    <text evidence="2">The sequence shown here is derived from an EMBL/GenBank/DDBJ whole genome shotgun (WGS) entry which is preliminary data.</text>
</comment>
<proteinExistence type="predicted"/>
<gene>
    <name evidence="2" type="ORF">HNR00_001753</name>
</gene>